<dbReference type="EMBL" id="BMHT01000001">
    <property type="protein sequence ID" value="GGE97138.1"/>
    <property type="molecule type" value="Genomic_DNA"/>
</dbReference>
<dbReference type="Proteomes" id="UP000632273">
    <property type="component" value="Unassembled WGS sequence"/>
</dbReference>
<dbReference type="InterPro" id="IPR048555">
    <property type="entry name" value="DACNH"/>
</dbReference>
<evidence type="ECO:0000313" key="2">
    <source>
        <dbReference type="EMBL" id="GGE97138.1"/>
    </source>
</evidence>
<comment type="caution">
    <text evidence="2">The sequence shown here is derived from an EMBL/GenBank/DDBJ whole genome shotgun (WGS) entry which is preliminary data.</text>
</comment>
<dbReference type="InterPro" id="IPR048554">
    <property type="entry name" value="DACNG"/>
</dbReference>
<dbReference type="Gene3D" id="3.40.1700.10">
    <property type="entry name" value="DNA integrity scanning protein, DisA, N-terminal domain"/>
    <property type="match status" value="1"/>
</dbReference>
<dbReference type="PROSITE" id="PS51794">
    <property type="entry name" value="DAC"/>
    <property type="match status" value="1"/>
</dbReference>
<evidence type="ECO:0000259" key="1">
    <source>
        <dbReference type="PROSITE" id="PS51794"/>
    </source>
</evidence>
<reference evidence="3" key="1">
    <citation type="journal article" date="2019" name="Int. J. Syst. Evol. Microbiol.">
        <title>The Global Catalogue of Microorganisms (GCM) 10K type strain sequencing project: providing services to taxonomists for standard genome sequencing and annotation.</title>
        <authorList>
            <consortium name="The Broad Institute Genomics Platform"/>
            <consortium name="The Broad Institute Genome Sequencing Center for Infectious Disease"/>
            <person name="Wu L."/>
            <person name="Ma J."/>
        </authorList>
    </citation>
    <scope>NUCLEOTIDE SEQUENCE [LARGE SCALE GENOMIC DNA]</scope>
    <source>
        <strain evidence="3">CGMCC 1.15197</strain>
    </source>
</reference>
<dbReference type="InterPro" id="IPR036888">
    <property type="entry name" value="DNA_integrity_DisA_N_sf"/>
</dbReference>
<evidence type="ECO:0000313" key="3">
    <source>
        <dbReference type="Proteomes" id="UP000632273"/>
    </source>
</evidence>
<dbReference type="SUPFAM" id="SSF143597">
    <property type="entry name" value="YojJ-like"/>
    <property type="match status" value="1"/>
</dbReference>
<dbReference type="InterPro" id="IPR003390">
    <property type="entry name" value="DNA_integrity_scan_DisA_N"/>
</dbReference>
<dbReference type="Pfam" id="PF21752">
    <property type="entry name" value="DACNG"/>
    <property type="match status" value="1"/>
</dbReference>
<protein>
    <recommendedName>
        <fullName evidence="1">DAC domain-containing protein</fullName>
    </recommendedName>
</protein>
<name>A0ABQ1TKK5_9BACT</name>
<proteinExistence type="predicted"/>
<dbReference type="Pfam" id="PF02457">
    <property type="entry name" value="DAC"/>
    <property type="match status" value="1"/>
</dbReference>
<organism evidence="2 3">
    <name type="scientific">Hymenobacter cavernae</name>
    <dbReference type="NCBI Taxonomy" id="2044852"/>
    <lineage>
        <taxon>Bacteria</taxon>
        <taxon>Pseudomonadati</taxon>
        <taxon>Bacteroidota</taxon>
        <taxon>Cytophagia</taxon>
        <taxon>Cytophagales</taxon>
        <taxon>Hymenobacteraceae</taxon>
        <taxon>Hymenobacter</taxon>
    </lineage>
</organism>
<accession>A0ABQ1TKK5</accession>
<dbReference type="Pfam" id="PF21750">
    <property type="entry name" value="DACNH"/>
    <property type="match status" value="1"/>
</dbReference>
<gene>
    <name evidence="2" type="ORF">GCM10011383_04850</name>
</gene>
<dbReference type="RefSeq" id="WP_188810578.1">
    <property type="nucleotide sequence ID" value="NZ_BMHT01000001.1"/>
</dbReference>
<keyword evidence="3" id="KW-1185">Reference proteome</keyword>
<feature type="domain" description="DAC" evidence="1">
    <location>
        <begin position="374"/>
        <end position="523"/>
    </location>
</feature>
<sequence>MLTQLPLIAAPPVAPQLPASAETLPIWPNQARFRQAAQLLANDLFSVLDDEVDPSVILIGIPVEQENQPVLPVCLEPSDCGLDFASFGAVTARSTRLQQVELWLNSDQEGMSESLLRRRRHGRSLRMAVQEALDTLETPMSKRQSFAGWPVEIGSFYVVTVLQVNRRALRTYPSLQPNRYYLNGRPLAFSLLQSAILRFSEECGKALSELEPGSSMMERAREKDELLRAAGRLLMDTPAQALSVNPNAAKLFDTCNTISSLRYEGAEGVGKLLLAQRRHPNVEEVFALTCPTPLTDYRAVRKLLEMTTPDISLLADGENVYALGRLVGTYDDSREDLFVVNFINHYAWELQHDSKVLMRASYGLPTLPRTRLNRSRFRKDLKRTFGLTDHAKVERLWDVVSEASRQKHGTLVVVTTEALAEADRLKLQCTLIEPVPLTPLITRLVTAIDGAVLIDPEAYCYSIGVILDGKASMRGRGNSTRGARYNSAIRYVESSPYPCMAIVVSEDGLVDVITKEEPEPEIE</sequence>